<dbReference type="RefSeq" id="XP_013255531.1">
    <property type="nucleotide sequence ID" value="XM_013400077.1"/>
</dbReference>
<sequence>MSTPAADPQILVDGLYFGESPRWRDGKLYISDMTGCRIYTIDESGHKEVLIEVKDQPNGMCFKDDGTLIYSSMFDRQLHQYKDGKSQPYADLSSVMTGYCGDMVIDSKGRIYIDDTGARVLHGEKPGPGRLLLIGTDRSVKTVAENIIFPNGIGINSSGKDLFVAETFGYQLNHFDITDDGALLNRTVQWDVNKLALPPGRERTRFCTIDGLCIDSEDGIWLSMLNFNAFVRRDAQGNITHQIKVDGDATACTLGGVDGKTLFLVVNRGPPEKDLFDAMVERETSCIVYSVRVDIGRGSARP</sequence>
<dbReference type="InterPro" id="IPR011042">
    <property type="entry name" value="6-blade_b-propeller_TolB-like"/>
</dbReference>
<gene>
    <name evidence="3" type="ORF">A1O9_10847</name>
</gene>
<dbReference type="Proteomes" id="UP000027920">
    <property type="component" value="Unassembled WGS sequence"/>
</dbReference>
<keyword evidence="4" id="KW-1185">Reference proteome</keyword>
<feature type="domain" description="SMP-30/Gluconolactonase/LRE-like region" evidence="2">
    <location>
        <begin position="17"/>
        <end position="265"/>
    </location>
</feature>
<evidence type="ECO:0000313" key="3">
    <source>
        <dbReference type="EMBL" id="KEF52941.1"/>
    </source>
</evidence>
<dbReference type="HOGENOM" id="CLU_036110_4_0_1"/>
<reference evidence="3 4" key="1">
    <citation type="submission" date="2013-03" db="EMBL/GenBank/DDBJ databases">
        <title>The Genome Sequence of Exophiala aquamarina CBS 119918.</title>
        <authorList>
            <consortium name="The Broad Institute Genomics Platform"/>
            <person name="Cuomo C."/>
            <person name="de Hoog S."/>
            <person name="Gorbushina A."/>
            <person name="Walker B."/>
            <person name="Young S.K."/>
            <person name="Zeng Q."/>
            <person name="Gargeya S."/>
            <person name="Fitzgerald M."/>
            <person name="Haas B."/>
            <person name="Abouelleil A."/>
            <person name="Allen A.W."/>
            <person name="Alvarado L."/>
            <person name="Arachchi H.M."/>
            <person name="Berlin A.M."/>
            <person name="Chapman S.B."/>
            <person name="Gainer-Dewar J."/>
            <person name="Goldberg J."/>
            <person name="Griggs A."/>
            <person name="Gujja S."/>
            <person name="Hansen M."/>
            <person name="Howarth C."/>
            <person name="Imamovic A."/>
            <person name="Ireland A."/>
            <person name="Larimer J."/>
            <person name="McCowan C."/>
            <person name="Murphy C."/>
            <person name="Pearson M."/>
            <person name="Poon T.W."/>
            <person name="Priest M."/>
            <person name="Roberts A."/>
            <person name="Saif S."/>
            <person name="Shea T."/>
            <person name="Sisk P."/>
            <person name="Sykes S."/>
            <person name="Wortman J."/>
            <person name="Nusbaum C."/>
            <person name="Birren B."/>
        </authorList>
    </citation>
    <scope>NUCLEOTIDE SEQUENCE [LARGE SCALE GENOMIC DNA]</scope>
    <source>
        <strain evidence="3 4">CBS 119918</strain>
    </source>
</reference>
<proteinExistence type="predicted"/>
<protein>
    <recommendedName>
        <fullName evidence="2">SMP-30/Gluconolactonase/LRE-like region domain-containing protein</fullName>
    </recommendedName>
</protein>
<dbReference type="InterPro" id="IPR013658">
    <property type="entry name" value="SGL"/>
</dbReference>
<dbReference type="GeneID" id="25285750"/>
<dbReference type="SUPFAM" id="SSF63829">
    <property type="entry name" value="Calcium-dependent phosphotriesterase"/>
    <property type="match status" value="1"/>
</dbReference>
<evidence type="ECO:0000256" key="1">
    <source>
        <dbReference type="ARBA" id="ARBA00022801"/>
    </source>
</evidence>
<organism evidence="3 4">
    <name type="scientific">Exophiala aquamarina CBS 119918</name>
    <dbReference type="NCBI Taxonomy" id="1182545"/>
    <lineage>
        <taxon>Eukaryota</taxon>
        <taxon>Fungi</taxon>
        <taxon>Dikarya</taxon>
        <taxon>Ascomycota</taxon>
        <taxon>Pezizomycotina</taxon>
        <taxon>Eurotiomycetes</taxon>
        <taxon>Chaetothyriomycetidae</taxon>
        <taxon>Chaetothyriales</taxon>
        <taxon>Herpotrichiellaceae</taxon>
        <taxon>Exophiala</taxon>
    </lineage>
</organism>
<keyword evidence="1" id="KW-0378">Hydrolase</keyword>
<dbReference type="OrthoDB" id="423498at2759"/>
<dbReference type="EMBL" id="AMGV01000015">
    <property type="protein sequence ID" value="KEF52941.1"/>
    <property type="molecule type" value="Genomic_DNA"/>
</dbReference>
<dbReference type="Pfam" id="PF08450">
    <property type="entry name" value="SGL"/>
    <property type="match status" value="1"/>
</dbReference>
<dbReference type="VEuPathDB" id="FungiDB:A1O9_10847"/>
<dbReference type="STRING" id="1182545.A0A072NZA6"/>
<name>A0A072NZA6_9EURO</name>
<accession>A0A072NZA6</accession>
<dbReference type="Gene3D" id="2.120.10.30">
    <property type="entry name" value="TolB, C-terminal domain"/>
    <property type="match status" value="1"/>
</dbReference>
<dbReference type="PANTHER" id="PTHR47572">
    <property type="entry name" value="LIPOPROTEIN-RELATED"/>
    <property type="match status" value="1"/>
</dbReference>
<dbReference type="PANTHER" id="PTHR47572:SF4">
    <property type="entry name" value="LACTONASE DRP35"/>
    <property type="match status" value="1"/>
</dbReference>
<comment type="caution">
    <text evidence="3">The sequence shown here is derived from an EMBL/GenBank/DDBJ whole genome shotgun (WGS) entry which is preliminary data.</text>
</comment>
<dbReference type="InterPro" id="IPR051262">
    <property type="entry name" value="SMP-30/CGR1_Lactonase"/>
</dbReference>
<evidence type="ECO:0000313" key="4">
    <source>
        <dbReference type="Proteomes" id="UP000027920"/>
    </source>
</evidence>
<dbReference type="GO" id="GO:0016787">
    <property type="term" value="F:hydrolase activity"/>
    <property type="evidence" value="ECO:0007669"/>
    <property type="project" value="UniProtKB-KW"/>
</dbReference>
<evidence type="ECO:0000259" key="2">
    <source>
        <dbReference type="Pfam" id="PF08450"/>
    </source>
</evidence>
<dbReference type="AlphaFoldDB" id="A0A072NZA6"/>